<reference evidence="1" key="1">
    <citation type="journal article" date="2022" name="Int. J. Mol. Sci.">
        <title>Draft Genome of Tanacetum Coccineum: Genomic Comparison of Closely Related Tanacetum-Family Plants.</title>
        <authorList>
            <person name="Yamashiro T."/>
            <person name="Shiraishi A."/>
            <person name="Nakayama K."/>
            <person name="Satake H."/>
        </authorList>
    </citation>
    <scope>NUCLEOTIDE SEQUENCE</scope>
</reference>
<keyword evidence="2" id="KW-1185">Reference proteome</keyword>
<sequence>MGLDTASSEPMEPLSQIQAKQIHSNINDQGCGSQGERVNAWLRRRKNCKRGVRHADSIIESLPSDAWNTVPASSLLHFDVRKSRMMLGLKIYMMIHKWNIDLISVPNSHVCSSDFISATIFSIIRCQ</sequence>
<comment type="caution">
    <text evidence="1">The sequence shown here is derived from an EMBL/GenBank/DDBJ whole genome shotgun (WGS) entry which is preliminary data.</text>
</comment>
<evidence type="ECO:0000313" key="2">
    <source>
        <dbReference type="Proteomes" id="UP001151760"/>
    </source>
</evidence>
<reference evidence="1" key="2">
    <citation type="submission" date="2022-01" db="EMBL/GenBank/DDBJ databases">
        <authorList>
            <person name="Yamashiro T."/>
            <person name="Shiraishi A."/>
            <person name="Satake H."/>
            <person name="Nakayama K."/>
        </authorList>
    </citation>
    <scope>NUCLEOTIDE SEQUENCE</scope>
</reference>
<dbReference type="EMBL" id="BQNB010009555">
    <property type="protein sequence ID" value="GJS65139.1"/>
    <property type="molecule type" value="Genomic_DNA"/>
</dbReference>
<accession>A0ABQ4XIK5</accession>
<dbReference type="Proteomes" id="UP001151760">
    <property type="component" value="Unassembled WGS sequence"/>
</dbReference>
<proteinExistence type="predicted"/>
<evidence type="ECO:0000313" key="1">
    <source>
        <dbReference type="EMBL" id="GJS65139.1"/>
    </source>
</evidence>
<protein>
    <submittedName>
        <fullName evidence="1">Uncharacterized protein</fullName>
    </submittedName>
</protein>
<gene>
    <name evidence="1" type="ORF">Tco_0679703</name>
</gene>
<organism evidence="1 2">
    <name type="scientific">Tanacetum coccineum</name>
    <dbReference type="NCBI Taxonomy" id="301880"/>
    <lineage>
        <taxon>Eukaryota</taxon>
        <taxon>Viridiplantae</taxon>
        <taxon>Streptophyta</taxon>
        <taxon>Embryophyta</taxon>
        <taxon>Tracheophyta</taxon>
        <taxon>Spermatophyta</taxon>
        <taxon>Magnoliopsida</taxon>
        <taxon>eudicotyledons</taxon>
        <taxon>Gunneridae</taxon>
        <taxon>Pentapetalae</taxon>
        <taxon>asterids</taxon>
        <taxon>campanulids</taxon>
        <taxon>Asterales</taxon>
        <taxon>Asteraceae</taxon>
        <taxon>Asteroideae</taxon>
        <taxon>Anthemideae</taxon>
        <taxon>Anthemidinae</taxon>
        <taxon>Tanacetum</taxon>
    </lineage>
</organism>
<name>A0ABQ4XIK5_9ASTR</name>